<evidence type="ECO:0000259" key="1">
    <source>
        <dbReference type="PROSITE" id="PS51742"/>
    </source>
</evidence>
<dbReference type="PANTHER" id="PTHR34988">
    <property type="entry name" value="PROTEIN, PUTATIVE-RELATED"/>
    <property type="match status" value="1"/>
</dbReference>
<sequence>MKRLQIMTPYAKRLLQGDDLRYSLLEFVQKNSIQAGSLLSGVGCLSKAKIRLADENNVLNLEGPLEIITLSGTLTPQHVHIHISVADGKGCVYGGHLMPGCIVHYTTELCMVAFNNLNFEREYDSNTGFDELVVVDNNN</sequence>
<evidence type="ECO:0000313" key="2">
    <source>
        <dbReference type="EMBL" id="PSX45247.1"/>
    </source>
</evidence>
<dbReference type="AlphaFoldDB" id="A0AAX0YWW6"/>
<evidence type="ECO:0000313" key="3">
    <source>
        <dbReference type="Proteomes" id="UP000240728"/>
    </source>
</evidence>
<accession>A0AAX0YWW6</accession>
<name>A0AAX0YWW6_9GAMM</name>
<dbReference type="Pfam" id="PF03479">
    <property type="entry name" value="PCC"/>
    <property type="match status" value="1"/>
</dbReference>
<keyword evidence="3" id="KW-1185">Reference proteome</keyword>
<comment type="caution">
    <text evidence="2">The sequence shown here is derived from an EMBL/GenBank/DDBJ whole genome shotgun (WGS) entry which is preliminary data.</text>
</comment>
<proteinExistence type="predicted"/>
<dbReference type="EMBL" id="PYOZ01000004">
    <property type="protein sequence ID" value="PSX45247.1"/>
    <property type="molecule type" value="Genomic_DNA"/>
</dbReference>
<dbReference type="PROSITE" id="PS51742">
    <property type="entry name" value="PPC"/>
    <property type="match status" value="1"/>
</dbReference>
<dbReference type="SUPFAM" id="SSF117856">
    <property type="entry name" value="AF0104/ALDC/Ptd012-like"/>
    <property type="match status" value="1"/>
</dbReference>
<feature type="domain" description="PPC" evidence="1">
    <location>
        <begin position="4"/>
        <end position="135"/>
    </location>
</feature>
<reference evidence="2 3" key="1">
    <citation type="submission" date="2018-01" db="EMBL/GenBank/DDBJ databases">
        <title>Whole genome sequencing of Histamine producing bacteria.</title>
        <authorList>
            <person name="Butler K."/>
        </authorList>
    </citation>
    <scope>NUCLEOTIDE SEQUENCE [LARGE SCALE GENOMIC DNA]</scope>
    <source>
        <strain evidence="2 3">A1-4</strain>
    </source>
</reference>
<organism evidence="2 3">
    <name type="scientific">Photobacterium kishitanii</name>
    <dbReference type="NCBI Taxonomy" id="318456"/>
    <lineage>
        <taxon>Bacteria</taxon>
        <taxon>Pseudomonadati</taxon>
        <taxon>Pseudomonadota</taxon>
        <taxon>Gammaproteobacteria</taxon>
        <taxon>Vibrionales</taxon>
        <taxon>Vibrionaceae</taxon>
        <taxon>Photobacterium</taxon>
    </lineage>
</organism>
<dbReference type="PANTHER" id="PTHR34988:SF1">
    <property type="entry name" value="DNA-BINDING PROTEIN"/>
    <property type="match status" value="1"/>
</dbReference>
<gene>
    <name evidence="2" type="ORF">C0W53_08405</name>
</gene>
<protein>
    <submittedName>
        <fullName evidence="2">DUF296 domain-containing protein</fullName>
    </submittedName>
</protein>
<dbReference type="CDD" id="cd11378">
    <property type="entry name" value="DUF296"/>
    <property type="match status" value="1"/>
</dbReference>
<dbReference type="InterPro" id="IPR005175">
    <property type="entry name" value="PPC_dom"/>
</dbReference>
<dbReference type="Proteomes" id="UP000240728">
    <property type="component" value="Unassembled WGS sequence"/>
</dbReference>
<dbReference type="Gene3D" id="3.30.1330.80">
    <property type="entry name" value="Hypothetical protein, similar to alpha- acetolactate decarboxylase, domain 2"/>
    <property type="match status" value="1"/>
</dbReference>